<evidence type="ECO:0000313" key="1">
    <source>
        <dbReference type="EMBL" id="MXR69567.1"/>
    </source>
</evidence>
<dbReference type="InterPro" id="IPR048061">
    <property type="entry name" value="GmtX-like"/>
</dbReference>
<organism evidence="1 2">
    <name type="scientific">Shewanella insulae</name>
    <dbReference type="NCBI Taxonomy" id="2681496"/>
    <lineage>
        <taxon>Bacteria</taxon>
        <taxon>Pseudomonadati</taxon>
        <taxon>Pseudomonadota</taxon>
        <taxon>Gammaproteobacteria</taxon>
        <taxon>Alteromonadales</taxon>
        <taxon>Shewanellaceae</taxon>
        <taxon>Shewanella</taxon>
    </lineage>
</organism>
<dbReference type="Proteomes" id="UP000474778">
    <property type="component" value="Unassembled WGS sequence"/>
</dbReference>
<proteinExistence type="predicted"/>
<comment type="caution">
    <text evidence="1">The sequence shown here is derived from an EMBL/GenBank/DDBJ whole genome shotgun (WGS) entry which is preliminary data.</text>
</comment>
<accession>A0A6L7HZ34</accession>
<sequence length="207" mass="23161">MSEISPQIVLEQLNKTVSSRIQRSLDAIYQICIEQQERGLSEFSYSTIARLGKGRGVPAAQSIRNKTGEPYRTLIASFVNTSGKSEKPKATTSKSKRYAWIDELKDPVVKLQANILYSQKIAAEKLVKEIVPIDQVIEIFDGDSSASTTTKLTNLERDALEHLISSEFLRRQRLEIGPNGSILTVDEQETFFPVATIDAIKKALQYL</sequence>
<evidence type="ECO:0000313" key="2">
    <source>
        <dbReference type="Proteomes" id="UP000474778"/>
    </source>
</evidence>
<gene>
    <name evidence="1" type="ORF">GNT65_12930</name>
</gene>
<dbReference type="EMBL" id="WRPA01000011">
    <property type="protein sequence ID" value="MXR69567.1"/>
    <property type="molecule type" value="Genomic_DNA"/>
</dbReference>
<reference evidence="1 2" key="1">
    <citation type="submission" date="2019-12" db="EMBL/GenBank/DDBJ databases">
        <title>Shewanella insulae sp. nov., isolated from a tidal flat.</title>
        <authorList>
            <person name="Yoon J.-H."/>
        </authorList>
    </citation>
    <scope>NUCLEOTIDE SEQUENCE [LARGE SCALE GENOMIC DNA]</scope>
    <source>
        <strain evidence="1 2">JBTF-M18</strain>
    </source>
</reference>
<name>A0A6L7HZ34_9GAMM</name>
<dbReference type="RefSeq" id="WP_160796820.1">
    <property type="nucleotide sequence ID" value="NZ_WRPA01000011.1"/>
</dbReference>
<keyword evidence="2" id="KW-1185">Reference proteome</keyword>
<dbReference type="NCBIfam" id="NF040692">
    <property type="entry name" value="recomb_assoc"/>
    <property type="match status" value="1"/>
</dbReference>
<dbReference type="AlphaFoldDB" id="A0A6L7HZ34"/>
<protein>
    <submittedName>
        <fullName evidence="1">Uncharacterized protein</fullName>
    </submittedName>
</protein>